<gene>
    <name evidence="2" type="ORF">ISF6_2715</name>
</gene>
<accession>A0A0K8P3R2</accession>
<reference evidence="3" key="1">
    <citation type="submission" date="2015-07" db="EMBL/GenBank/DDBJ databases">
        <title>Discovery of a poly(ethylene terephthalate assimilation.</title>
        <authorList>
            <person name="Yoshida S."/>
            <person name="Hiraga K."/>
            <person name="Takehana T."/>
            <person name="Taniguchi I."/>
            <person name="Yamaji H."/>
            <person name="Maeda Y."/>
            <person name="Toyohara K."/>
            <person name="Miyamoto K."/>
            <person name="Kimura Y."/>
            <person name="Oda K."/>
        </authorList>
    </citation>
    <scope>NUCLEOTIDE SEQUENCE [LARGE SCALE GENOMIC DNA]</scope>
    <source>
        <strain evidence="3">NBRC 110686 / TISTR 2288 / 201-F6</strain>
    </source>
</reference>
<dbReference type="Proteomes" id="UP000037660">
    <property type="component" value="Unassembled WGS sequence"/>
</dbReference>
<evidence type="ECO:0000313" key="2">
    <source>
        <dbReference type="EMBL" id="GAP36875.1"/>
    </source>
</evidence>
<feature type="compositionally biased region" description="Polar residues" evidence="1">
    <location>
        <begin position="21"/>
        <end position="33"/>
    </location>
</feature>
<dbReference type="STRING" id="1547922.ISF6_2715"/>
<feature type="region of interest" description="Disordered" evidence="1">
    <location>
        <begin position="1"/>
        <end position="54"/>
    </location>
</feature>
<comment type="caution">
    <text evidence="2">The sequence shown here is derived from an EMBL/GenBank/DDBJ whole genome shotgun (WGS) entry which is preliminary data.</text>
</comment>
<evidence type="ECO:0000256" key="1">
    <source>
        <dbReference type="SAM" id="MobiDB-lite"/>
    </source>
</evidence>
<name>A0A0K8P3R2_PISS1</name>
<dbReference type="EMBL" id="BBYR01000039">
    <property type="protein sequence ID" value="GAP36875.1"/>
    <property type="molecule type" value="Genomic_DNA"/>
</dbReference>
<evidence type="ECO:0000313" key="3">
    <source>
        <dbReference type="Proteomes" id="UP000037660"/>
    </source>
</evidence>
<proteinExistence type="predicted"/>
<organism evidence="2 3">
    <name type="scientific">Piscinibacter sakaiensis</name>
    <name type="common">Ideonella sakaiensis</name>
    <dbReference type="NCBI Taxonomy" id="1547922"/>
    <lineage>
        <taxon>Bacteria</taxon>
        <taxon>Pseudomonadati</taxon>
        <taxon>Pseudomonadota</taxon>
        <taxon>Betaproteobacteria</taxon>
        <taxon>Burkholderiales</taxon>
        <taxon>Sphaerotilaceae</taxon>
        <taxon>Piscinibacter</taxon>
    </lineage>
</organism>
<sequence length="54" mass="5776">MQLGVGRQGRHGRLDALYFHTASTRRTPESTNPLPARGREGAGRTGPPFRSSGG</sequence>
<protein>
    <submittedName>
        <fullName evidence="2">Uncharacterized protein</fullName>
    </submittedName>
</protein>
<keyword evidence="3" id="KW-1185">Reference proteome</keyword>
<reference evidence="2 3" key="2">
    <citation type="journal article" date="2016" name="Science">
        <title>A bacterium that degrades and assimilates poly(ethylene terephthalate).</title>
        <authorList>
            <person name="Yoshida S."/>
            <person name="Hiraga K."/>
            <person name="Takehana T."/>
            <person name="Taniguchi I."/>
            <person name="Yamaji H."/>
            <person name="Maeda Y."/>
            <person name="Toyohara K."/>
            <person name="Miyamoto K."/>
            <person name="Kimura Y."/>
            <person name="Oda K."/>
        </authorList>
    </citation>
    <scope>NUCLEOTIDE SEQUENCE [LARGE SCALE GENOMIC DNA]</scope>
    <source>
        <strain evidence="3">NBRC 110686 / TISTR 2288 / 201-F6</strain>
    </source>
</reference>
<dbReference type="AlphaFoldDB" id="A0A0K8P3R2"/>